<dbReference type="AlphaFoldDB" id="A0A1J1AC74"/>
<dbReference type="GO" id="GO:0016757">
    <property type="term" value="F:glycosyltransferase activity"/>
    <property type="evidence" value="ECO:0007669"/>
    <property type="project" value="InterPro"/>
</dbReference>
<dbReference type="Gene3D" id="3.40.50.2000">
    <property type="entry name" value="Glycogen Phosphorylase B"/>
    <property type="match status" value="2"/>
</dbReference>
<dbReference type="SUPFAM" id="SSF53756">
    <property type="entry name" value="UDP-Glycosyltransferase/glycogen phosphorylase"/>
    <property type="match status" value="1"/>
</dbReference>
<feature type="domain" description="Glycosyl transferase family 1" evidence="1">
    <location>
        <begin position="159"/>
        <end position="314"/>
    </location>
</feature>
<keyword evidence="3" id="KW-1185">Reference proteome</keyword>
<dbReference type="OrthoDB" id="132546at2157"/>
<dbReference type="RefSeq" id="WP_071932907.1">
    <property type="nucleotide sequence ID" value="NZ_CP016804.1"/>
</dbReference>
<proteinExistence type="predicted"/>
<dbReference type="InterPro" id="IPR001296">
    <property type="entry name" value="Glyco_trans_1"/>
</dbReference>
<dbReference type="CDD" id="cd03801">
    <property type="entry name" value="GT4_PimA-like"/>
    <property type="match status" value="1"/>
</dbReference>
<dbReference type="GeneID" id="30417393"/>
<dbReference type="Pfam" id="PF00534">
    <property type="entry name" value="Glycos_transf_1"/>
    <property type="match status" value="1"/>
</dbReference>
<reference evidence="3" key="1">
    <citation type="submission" date="2016-08" db="EMBL/GenBank/DDBJ databases">
        <title>Discovery of first anaerobic lithoheterotrophic haloarchae widely represented in hypersaline habitats.</title>
        <authorList>
            <person name="Sorokin D.Y."/>
            <person name="Kublanov I.V."/>
            <person name="Roman P."/>
            <person name="Sinninghe Damste J.S."/>
            <person name="Golyshin P.N."/>
            <person name="Rojo D."/>
            <person name="Ciordia S."/>
            <person name="Mena Md.C."/>
            <person name="Ferrer M."/>
            <person name="Smedile F."/>
            <person name="Messina E."/>
            <person name="La Cono V."/>
            <person name="Yakimov M.M."/>
        </authorList>
    </citation>
    <scope>NUCLEOTIDE SEQUENCE [LARGE SCALE GENOMIC DNA]</scope>
    <source>
        <strain evidence="3">HSR6</strain>
    </source>
</reference>
<sequence length="346" mass="39352">MKILWLRPSKGDNISVRRERIASELRERGYTVDIVDASGWDAPKAIWKALTGSYDIIAGNVRVGLYLGYPIARLLRTPFLGDVSDPISDIDYLPEPLFRFFERYEWWVLERADATVFVYKSSYQEALDRGIDDAVRLPNAVDYEAFADPNPEAVRDAESILREEGVDLDNPIAIYLGVLTPSYKIEAILETAQHAPEWEFVFIGEGDLADTVRQEAQSQDNVHYPGAFEYRLMPGFLAHADVGFCFKDAEQPLKLKEYGAAGLPTIVRPGELSKWYDDNELAFLEPDPEAIVDRLDELGSNQEMYATYSEAGREIGSEWSWEEIAEGYIRIFEDKFQDLVSHSELL</sequence>
<organism evidence="2 3">
    <name type="scientific">Halodesulfurarchaeum formicicum</name>
    <dbReference type="NCBI Taxonomy" id="1873524"/>
    <lineage>
        <taxon>Archaea</taxon>
        <taxon>Methanobacteriati</taxon>
        <taxon>Methanobacteriota</taxon>
        <taxon>Stenosarchaea group</taxon>
        <taxon>Halobacteria</taxon>
        <taxon>Halobacteriales</taxon>
        <taxon>Halobacteriaceae</taxon>
        <taxon>Halodesulfurarchaeum</taxon>
    </lineage>
</organism>
<dbReference type="PANTHER" id="PTHR12526">
    <property type="entry name" value="GLYCOSYLTRANSFERASE"/>
    <property type="match status" value="1"/>
</dbReference>
<accession>A0A1J1AC74</accession>
<dbReference type="KEGG" id="hhsr:HSR6_0874"/>
<dbReference type="EMBL" id="CP016804">
    <property type="protein sequence ID" value="APE95327.1"/>
    <property type="molecule type" value="Genomic_DNA"/>
</dbReference>
<dbReference type="Proteomes" id="UP000186165">
    <property type="component" value="Chromosome"/>
</dbReference>
<evidence type="ECO:0000259" key="1">
    <source>
        <dbReference type="Pfam" id="PF00534"/>
    </source>
</evidence>
<name>A0A1J1AC74_9EURY</name>
<evidence type="ECO:0000313" key="3">
    <source>
        <dbReference type="Proteomes" id="UP000186165"/>
    </source>
</evidence>
<protein>
    <submittedName>
        <fullName evidence="2">Glycosyl transferase family 1</fullName>
    </submittedName>
</protein>
<gene>
    <name evidence="2" type="ORF">HSR6_0874</name>
</gene>
<evidence type="ECO:0000313" key="2">
    <source>
        <dbReference type="EMBL" id="APE95327.1"/>
    </source>
</evidence>
<keyword evidence="2" id="KW-0808">Transferase</keyword>